<name>A0AAI8VJR2_9PEZI</name>
<evidence type="ECO:0000313" key="1">
    <source>
        <dbReference type="EMBL" id="CAJ2509070.1"/>
    </source>
</evidence>
<protein>
    <submittedName>
        <fullName evidence="1">Uu.00g140960.m01.CDS01</fullName>
    </submittedName>
</protein>
<reference evidence="1" key="1">
    <citation type="submission" date="2023-10" db="EMBL/GenBank/DDBJ databases">
        <authorList>
            <person name="Hackl T."/>
        </authorList>
    </citation>
    <scope>NUCLEOTIDE SEQUENCE</scope>
</reference>
<sequence length="111" mass="12409">MDAAVFTDPHEYKAVGYLDGSQNAGKSNYIKTKPFQVVDNDVLPWGDGLAGPGGLFQVSWPSPFGSRYWTSTSQVSSMEESLRSHLFKNWVLASVTRCESGVERRAWDIYQ</sequence>
<comment type="caution">
    <text evidence="1">The sequence shown here is derived from an EMBL/GenBank/DDBJ whole genome shotgun (WGS) entry which is preliminary data.</text>
</comment>
<evidence type="ECO:0000313" key="2">
    <source>
        <dbReference type="Proteomes" id="UP001295740"/>
    </source>
</evidence>
<dbReference type="EMBL" id="CAUWAG010000012">
    <property type="protein sequence ID" value="CAJ2509070.1"/>
    <property type="molecule type" value="Genomic_DNA"/>
</dbReference>
<dbReference type="AlphaFoldDB" id="A0AAI8VJR2"/>
<gene>
    <name evidence="1" type="ORF">KHLLAP_LOCUS9538</name>
</gene>
<dbReference type="Proteomes" id="UP001295740">
    <property type="component" value="Unassembled WGS sequence"/>
</dbReference>
<keyword evidence="2" id="KW-1185">Reference proteome</keyword>
<organism evidence="1 2">
    <name type="scientific">Anthostomella pinea</name>
    <dbReference type="NCBI Taxonomy" id="933095"/>
    <lineage>
        <taxon>Eukaryota</taxon>
        <taxon>Fungi</taxon>
        <taxon>Dikarya</taxon>
        <taxon>Ascomycota</taxon>
        <taxon>Pezizomycotina</taxon>
        <taxon>Sordariomycetes</taxon>
        <taxon>Xylariomycetidae</taxon>
        <taxon>Xylariales</taxon>
        <taxon>Xylariaceae</taxon>
        <taxon>Anthostomella</taxon>
    </lineage>
</organism>
<accession>A0AAI8VJR2</accession>
<proteinExistence type="predicted"/>